<evidence type="ECO:0000313" key="3">
    <source>
        <dbReference type="Proteomes" id="UP000034799"/>
    </source>
</evidence>
<dbReference type="InterPro" id="IPR050135">
    <property type="entry name" value="dGTPase-like"/>
</dbReference>
<dbReference type="Proteomes" id="UP000034799">
    <property type="component" value="Unassembled WGS sequence"/>
</dbReference>
<feature type="domain" description="HD" evidence="1">
    <location>
        <begin position="48"/>
        <end position="151"/>
    </location>
</feature>
<dbReference type="AlphaFoldDB" id="A0A0G0Q5S6"/>
<organism evidence="2 3">
    <name type="scientific">candidate division WS6 bacterium GW2011_GWF2_39_15</name>
    <dbReference type="NCBI Taxonomy" id="1619100"/>
    <lineage>
        <taxon>Bacteria</taxon>
        <taxon>Candidatus Dojkabacteria</taxon>
    </lineage>
</organism>
<dbReference type="SMART" id="SM00471">
    <property type="entry name" value="HDc"/>
    <property type="match status" value="1"/>
</dbReference>
<dbReference type="STRING" id="1619100.UT34_C0002G0272"/>
<dbReference type="PANTHER" id="PTHR11373:SF4">
    <property type="entry name" value="DEOXYNUCLEOSIDE TRIPHOSPHATE TRIPHOSPHOHYDROLASE SAMHD1"/>
    <property type="match status" value="1"/>
</dbReference>
<reference evidence="2 3" key="1">
    <citation type="journal article" date="2015" name="Nature">
        <title>rRNA introns, odd ribosomes, and small enigmatic genomes across a large radiation of phyla.</title>
        <authorList>
            <person name="Brown C.T."/>
            <person name="Hug L.A."/>
            <person name="Thomas B.C."/>
            <person name="Sharon I."/>
            <person name="Castelle C.J."/>
            <person name="Singh A."/>
            <person name="Wilkins M.J."/>
            <person name="Williams K.H."/>
            <person name="Banfield J.F."/>
        </authorList>
    </citation>
    <scope>NUCLEOTIDE SEQUENCE [LARGE SCALE GENOMIC DNA]</scope>
</reference>
<gene>
    <name evidence="2" type="ORF">UT34_C0002G0272</name>
</gene>
<dbReference type="InterPro" id="IPR003607">
    <property type="entry name" value="HD/PDEase_dom"/>
</dbReference>
<sequence length="322" mass="37295">MQDTIYKNVENLEPVILELLETKAFKRLEYVSQLGVPKRYYEGIGFSRLEHSKGVFVLLRNLGASLEEQIAGLLHDISHMAFSHVIDHIYTNDVGDELLQDLRHEKVMSEFDSSVILKRYGYNPTKLAQMDLYNLLDRPIPYLCADRIDYSLRQFPLKESKRFAKSLILKDGRIVFNGKDSAKEFAILFLNEYATNWGTFWNLGKYTLMAGMLREGIKEEIICEEDLWQPENWILEKLLNSGNQKIQTIHSILSSGRDAMNSLPVTGDKSRKKFRYVDPEFLDKGKILILSNVDSEFNQLVEEERKKNAHGIETPDIDKLLR</sequence>
<dbReference type="SUPFAM" id="SSF109604">
    <property type="entry name" value="HD-domain/PDEase-like"/>
    <property type="match status" value="1"/>
</dbReference>
<dbReference type="GO" id="GO:0006203">
    <property type="term" value="P:dGTP catabolic process"/>
    <property type="evidence" value="ECO:0007669"/>
    <property type="project" value="TreeGrafter"/>
</dbReference>
<name>A0A0G0Q5S6_9BACT</name>
<comment type="caution">
    <text evidence="2">The sequence shown here is derived from an EMBL/GenBank/DDBJ whole genome shotgun (WGS) entry which is preliminary data.</text>
</comment>
<accession>A0A0G0Q5S6</accession>
<proteinExistence type="predicted"/>
<dbReference type="EMBL" id="LBWK01000002">
    <property type="protein sequence ID" value="KKR05765.1"/>
    <property type="molecule type" value="Genomic_DNA"/>
</dbReference>
<evidence type="ECO:0000313" key="2">
    <source>
        <dbReference type="EMBL" id="KKR05765.1"/>
    </source>
</evidence>
<dbReference type="CDD" id="cd00077">
    <property type="entry name" value="HDc"/>
    <property type="match status" value="1"/>
</dbReference>
<protein>
    <recommendedName>
        <fullName evidence="1">HD domain-containing protein</fullName>
    </recommendedName>
</protein>
<dbReference type="Pfam" id="PF01966">
    <property type="entry name" value="HD"/>
    <property type="match status" value="1"/>
</dbReference>
<dbReference type="PANTHER" id="PTHR11373">
    <property type="entry name" value="DEOXYNUCLEOSIDE TRIPHOSPHATE TRIPHOSPHOHYDROLASE"/>
    <property type="match status" value="1"/>
</dbReference>
<dbReference type="Gene3D" id="1.10.3210.10">
    <property type="entry name" value="Hypothetical protein af1432"/>
    <property type="match status" value="1"/>
</dbReference>
<dbReference type="PROSITE" id="PS51831">
    <property type="entry name" value="HD"/>
    <property type="match status" value="1"/>
</dbReference>
<evidence type="ECO:0000259" key="1">
    <source>
        <dbReference type="PROSITE" id="PS51831"/>
    </source>
</evidence>
<dbReference type="GO" id="GO:0008832">
    <property type="term" value="F:dGTPase activity"/>
    <property type="evidence" value="ECO:0007669"/>
    <property type="project" value="TreeGrafter"/>
</dbReference>
<dbReference type="InterPro" id="IPR006674">
    <property type="entry name" value="HD_domain"/>
</dbReference>